<dbReference type="InterPro" id="IPR041440">
    <property type="entry name" value="HypF_C"/>
</dbReference>
<comment type="caution">
    <text evidence="12">The sequence shown here is derived from an EMBL/GenBank/DDBJ whole genome shotgun (WGS) entry which is preliminary data.</text>
</comment>
<dbReference type="PIRSF" id="PIRSF006256">
    <property type="entry name" value="CMPcnvr_hdrg_mat"/>
    <property type="match status" value="1"/>
</dbReference>
<dbReference type="Gene3D" id="3.30.420.360">
    <property type="match status" value="1"/>
</dbReference>
<comment type="pathway">
    <text evidence="1">Protein modification; [NiFe] hydrogenase maturation.</text>
</comment>
<dbReference type="SUPFAM" id="SSF55821">
    <property type="entry name" value="YrdC/RibB"/>
    <property type="match status" value="1"/>
</dbReference>
<dbReference type="InterPro" id="IPR055128">
    <property type="entry name" value="HypF_C_2"/>
</dbReference>
<evidence type="ECO:0000259" key="11">
    <source>
        <dbReference type="PROSITE" id="PS51163"/>
    </source>
</evidence>
<dbReference type="InterPro" id="IPR011125">
    <property type="entry name" value="Znf_HypF"/>
</dbReference>
<keyword evidence="13" id="KW-1185">Reference proteome</keyword>
<dbReference type="Pfam" id="PF17788">
    <property type="entry name" value="HypF_C"/>
    <property type="match status" value="1"/>
</dbReference>
<dbReference type="Pfam" id="PF00708">
    <property type="entry name" value="Acylphosphatase"/>
    <property type="match status" value="1"/>
</dbReference>
<dbReference type="GO" id="GO:0003725">
    <property type="term" value="F:double-stranded RNA binding"/>
    <property type="evidence" value="ECO:0007669"/>
    <property type="project" value="InterPro"/>
</dbReference>
<dbReference type="PANTHER" id="PTHR42959">
    <property type="entry name" value="CARBAMOYLTRANSFERASE"/>
    <property type="match status" value="1"/>
</dbReference>
<dbReference type="InterPro" id="IPR006070">
    <property type="entry name" value="Sua5-like_dom"/>
</dbReference>
<dbReference type="PROSITE" id="PS51160">
    <property type="entry name" value="ACYLPHOSPHATASE_3"/>
    <property type="match status" value="1"/>
</dbReference>
<evidence type="ECO:0000256" key="8">
    <source>
        <dbReference type="PIRNR" id="PIRNR006256"/>
    </source>
</evidence>
<dbReference type="GO" id="GO:0016743">
    <property type="term" value="F:carboxyl- or carbamoyltransferase activity"/>
    <property type="evidence" value="ECO:0007669"/>
    <property type="project" value="UniProtKB-UniRule"/>
</dbReference>
<organism evidence="12 13">
    <name type="scientific">Actinopolymorpha pittospori</name>
    <dbReference type="NCBI Taxonomy" id="648752"/>
    <lineage>
        <taxon>Bacteria</taxon>
        <taxon>Bacillati</taxon>
        <taxon>Actinomycetota</taxon>
        <taxon>Actinomycetes</taxon>
        <taxon>Propionibacteriales</taxon>
        <taxon>Actinopolymorphaceae</taxon>
        <taxon>Actinopolymorpha</taxon>
    </lineage>
</organism>
<dbReference type="PROSITE" id="PS51163">
    <property type="entry name" value="YRDC"/>
    <property type="match status" value="1"/>
</dbReference>
<dbReference type="Gene3D" id="3.90.870.50">
    <property type="match status" value="1"/>
</dbReference>
<comment type="catalytic activity">
    <reaction evidence="7">
        <text>C-terminal L-cysteinyl-[HypE protein] + carbamoyl phosphate + ATP + H2O = C-terminal S-carboxamide-L-cysteinyl-[HypE protein] + AMP + phosphate + diphosphate + H(+)</text>
        <dbReference type="Rhea" id="RHEA:55636"/>
        <dbReference type="Rhea" id="RHEA-COMP:14247"/>
        <dbReference type="Rhea" id="RHEA-COMP:14392"/>
        <dbReference type="ChEBI" id="CHEBI:15377"/>
        <dbReference type="ChEBI" id="CHEBI:15378"/>
        <dbReference type="ChEBI" id="CHEBI:30616"/>
        <dbReference type="ChEBI" id="CHEBI:33019"/>
        <dbReference type="ChEBI" id="CHEBI:43474"/>
        <dbReference type="ChEBI" id="CHEBI:58228"/>
        <dbReference type="ChEBI" id="CHEBI:76913"/>
        <dbReference type="ChEBI" id="CHEBI:139126"/>
        <dbReference type="ChEBI" id="CHEBI:456215"/>
    </reaction>
</comment>
<dbReference type="Pfam" id="PF22521">
    <property type="entry name" value="HypF_C_2"/>
    <property type="match status" value="1"/>
</dbReference>
<dbReference type="EMBL" id="JADBEM010000001">
    <property type="protein sequence ID" value="MBE1609721.1"/>
    <property type="molecule type" value="Genomic_DNA"/>
</dbReference>
<evidence type="ECO:0000256" key="5">
    <source>
        <dbReference type="ARBA" id="ARBA00022771"/>
    </source>
</evidence>
<dbReference type="InterPro" id="IPR001792">
    <property type="entry name" value="Acylphosphatase-like_dom"/>
</dbReference>
<evidence type="ECO:0000313" key="13">
    <source>
        <dbReference type="Proteomes" id="UP000638648"/>
    </source>
</evidence>
<reference evidence="12" key="1">
    <citation type="submission" date="2020-10" db="EMBL/GenBank/DDBJ databases">
        <title>Sequencing the genomes of 1000 actinobacteria strains.</title>
        <authorList>
            <person name="Klenk H.-P."/>
        </authorList>
    </citation>
    <scope>NUCLEOTIDE SEQUENCE</scope>
    <source>
        <strain evidence="12">DSM 45354</strain>
    </source>
</reference>
<dbReference type="NCBIfam" id="TIGR00143">
    <property type="entry name" value="hypF"/>
    <property type="match status" value="1"/>
</dbReference>
<evidence type="ECO:0000256" key="3">
    <source>
        <dbReference type="ARBA" id="ARBA00022598"/>
    </source>
</evidence>
<keyword evidence="5" id="KW-0863">Zinc-finger</keyword>
<dbReference type="Pfam" id="PF07503">
    <property type="entry name" value="zf-HYPF"/>
    <property type="match status" value="2"/>
</dbReference>
<evidence type="ECO:0000256" key="2">
    <source>
        <dbReference type="ARBA" id="ARBA00008097"/>
    </source>
</evidence>
<feature type="domain" description="Acylphosphatase-like" evidence="10">
    <location>
        <begin position="19"/>
        <end position="108"/>
    </location>
</feature>
<evidence type="ECO:0000313" key="12">
    <source>
        <dbReference type="EMBL" id="MBE1609721.1"/>
    </source>
</evidence>
<dbReference type="RefSeq" id="WP_192753253.1">
    <property type="nucleotide sequence ID" value="NZ_BAABJL010000163.1"/>
</dbReference>
<dbReference type="PANTHER" id="PTHR42959:SF1">
    <property type="entry name" value="CARBAMOYLTRANSFERASE HYPF"/>
    <property type="match status" value="1"/>
</dbReference>
<comment type="caution">
    <text evidence="9">Lacks conserved residue(s) required for the propagation of feature annotation.</text>
</comment>
<proteinExistence type="inferred from homology"/>
<evidence type="ECO:0000256" key="4">
    <source>
        <dbReference type="ARBA" id="ARBA00022723"/>
    </source>
</evidence>
<keyword evidence="3" id="KW-0436">Ligase</keyword>
<dbReference type="Pfam" id="PF01300">
    <property type="entry name" value="Sua5_yciO_yrdC"/>
    <property type="match status" value="1"/>
</dbReference>
<accession>A0A927RM06</accession>
<dbReference type="InterPro" id="IPR051060">
    <property type="entry name" value="Carbamoyltrans_HypF-like"/>
</dbReference>
<protein>
    <recommendedName>
        <fullName evidence="8">Carbamoyltransferase</fullName>
        <ecNumber evidence="8">6.2.-.-</ecNumber>
    </recommendedName>
</protein>
<comment type="similarity">
    <text evidence="2 8">Belongs to the carbamoyltransferase HypF family.</text>
</comment>
<dbReference type="GO" id="GO:0008270">
    <property type="term" value="F:zinc ion binding"/>
    <property type="evidence" value="ECO:0007669"/>
    <property type="project" value="UniProtKB-KW"/>
</dbReference>
<name>A0A927RM06_9ACTN</name>
<keyword evidence="6" id="KW-0862">Zinc</keyword>
<evidence type="ECO:0000256" key="6">
    <source>
        <dbReference type="ARBA" id="ARBA00022833"/>
    </source>
</evidence>
<dbReference type="EC" id="6.2.-.-" evidence="8"/>
<dbReference type="Gene3D" id="3.30.110.120">
    <property type="match status" value="1"/>
</dbReference>
<dbReference type="InterPro" id="IPR036046">
    <property type="entry name" value="Acylphosphatase-like_dom_sf"/>
</dbReference>
<feature type="domain" description="YrdC-like" evidence="11">
    <location>
        <begin position="234"/>
        <end position="419"/>
    </location>
</feature>
<dbReference type="Proteomes" id="UP000638648">
    <property type="component" value="Unassembled WGS sequence"/>
</dbReference>
<dbReference type="GO" id="GO:0051604">
    <property type="term" value="P:protein maturation"/>
    <property type="evidence" value="ECO:0007669"/>
    <property type="project" value="TreeGrafter"/>
</dbReference>
<gene>
    <name evidence="12" type="ORF">HEB94_006569</name>
</gene>
<sequence length="797" mass="84727">MSGAVAGPVPESQISTRQGQRVVLAGTVLGVGLRPYVQRLASKLGLDGTARAVRGRLVIEVAGPPETLTSFVREVCEHAPPPATVREVVVVDLEGVVPGAGTGFHMVRTVVAEQSGALTSEADGLHPDLPTCAECMRELFDPADRRYRYPFLSCAACGPRASIIEGLPLDRARTAMAGFAMCAACEEEYADPRSRRFQAPAQACPTCGPRLRWRGASDQGLVRGDVGEDLREEEDALTAAVDLIAAGGILAVKSVGGYQLMCDATEPRTVARLRARKRRWTSAFPLMVADVDVARSIARISFAEEQLLTSAQRPTVLAPLRRTRLPIAGAGAGSDQIGLSLAPTPLHALLLHELDRPVVVTSGNQAEQPMVIADEEAMERLAGLADGFLLHDQPIRARGEESLCWVVAGRPSVLRRGRGLAQGALRLPVPARRPILAVGAQLAHTFALAADERIVVSPHVGDLANTTRLEVFEQDLAQLSSLTGITPEVVAHDLHPGYLASQYAGRWPASGRIAVQHHHAHVAACAAEHQVTRPFLGIAYDGLGVGDDGTYWGGEVLLADLRTYRRVGRFGMAPLPGGEAAIRRPVHMALGYLLGGERLGGAPIEPELIRAYTERLPDREIETVRRMVRGGVNSPVASSAARLMDAVASLLRLREDAAYEGEAATVLEAAARERREEELPWRVVTNDGVRVYDPTSTLAAVLAGVADGVPVGRLAAAFHATLTAVTLALCVDTGRESGVDVVCLSGSVFQNRLLTTSVVDALRLEGFEVFVPEQLPTNDGGVSFGQAAVAAARMATS</sequence>
<dbReference type="AlphaFoldDB" id="A0A927RM06"/>
<evidence type="ECO:0000256" key="9">
    <source>
        <dbReference type="PROSITE-ProRule" id="PRU00520"/>
    </source>
</evidence>
<dbReference type="InterPro" id="IPR017945">
    <property type="entry name" value="DHBP_synth_RibB-like_a/b_dom"/>
</dbReference>
<evidence type="ECO:0000256" key="7">
    <source>
        <dbReference type="ARBA" id="ARBA00048220"/>
    </source>
</evidence>
<evidence type="ECO:0000259" key="10">
    <source>
        <dbReference type="PROSITE" id="PS51160"/>
    </source>
</evidence>
<dbReference type="SUPFAM" id="SSF54975">
    <property type="entry name" value="Acylphosphatase/BLUF domain-like"/>
    <property type="match status" value="1"/>
</dbReference>
<dbReference type="Gene3D" id="3.30.420.40">
    <property type="match status" value="1"/>
</dbReference>
<keyword evidence="4" id="KW-0479">Metal-binding</keyword>
<dbReference type="InterPro" id="IPR004421">
    <property type="entry name" value="Carbamoyltransferase_HypF"/>
</dbReference>
<evidence type="ECO:0000256" key="1">
    <source>
        <dbReference type="ARBA" id="ARBA00004711"/>
    </source>
</evidence>
<dbReference type="GO" id="GO:0016874">
    <property type="term" value="F:ligase activity"/>
    <property type="evidence" value="ECO:0007669"/>
    <property type="project" value="UniProtKB-UniRule"/>
</dbReference>